<evidence type="ECO:0008006" key="5">
    <source>
        <dbReference type="Google" id="ProtNLM"/>
    </source>
</evidence>
<gene>
    <name evidence="3" type="ORF">XM53_09800</name>
</gene>
<protein>
    <recommendedName>
        <fullName evidence="5">Periplasmic protein-like protein</fullName>
    </recommendedName>
</protein>
<evidence type="ECO:0000313" key="3">
    <source>
        <dbReference type="EMBL" id="KRS12848.1"/>
    </source>
</evidence>
<keyword evidence="2" id="KW-0812">Transmembrane</keyword>
<keyword evidence="2" id="KW-0472">Membrane</keyword>
<evidence type="ECO:0000256" key="1">
    <source>
        <dbReference type="SAM" id="MobiDB-lite"/>
    </source>
</evidence>
<dbReference type="RefSeq" id="WP_057792779.1">
    <property type="nucleotide sequence ID" value="NZ_LAXJ01000008.1"/>
</dbReference>
<keyword evidence="4" id="KW-1185">Reference proteome</keyword>
<dbReference type="InterPro" id="IPR029045">
    <property type="entry name" value="ClpP/crotonase-like_dom_sf"/>
</dbReference>
<dbReference type="Proteomes" id="UP000051295">
    <property type="component" value="Unassembled WGS sequence"/>
</dbReference>
<feature type="compositionally biased region" description="Basic and acidic residues" evidence="1">
    <location>
        <begin position="63"/>
        <end position="89"/>
    </location>
</feature>
<comment type="caution">
    <text evidence="3">The sequence shown here is derived from an EMBL/GenBank/DDBJ whole genome shotgun (WGS) entry which is preliminary data.</text>
</comment>
<proteinExistence type="predicted"/>
<evidence type="ECO:0000256" key="2">
    <source>
        <dbReference type="SAM" id="Phobius"/>
    </source>
</evidence>
<sequence length="260" mass="28268">MSDEDRDEKPQSRHGPPVARILTGALIFQIGIGAMLVLGDASVSGLRLPGMAPDAPRLTEPVRPGDQRRLFRPDRDRPATRPARDPGELPERLVLTQEDGTTYRLEGGIAEGDADRIIKRLEESTPTPETLILQSPGGTVTEALALGRHFRDTGLTTRMLAGEYCFSACPYMLAGGATREIDDAAQVGVHQHYFGESTILPASFAVEDIQAGQGEVMLYLDEMGIDPMVMTHALATPPDEIYVLLPDQLRDYGFISDAAE</sequence>
<name>A0A0T5NVQ8_9RHOB</name>
<dbReference type="Gene3D" id="3.90.226.10">
    <property type="entry name" value="2-enoyl-CoA Hydratase, Chain A, domain 1"/>
    <property type="match status" value="1"/>
</dbReference>
<organism evidence="3 4">
    <name type="scientific">Roseovarius atlanticus</name>
    <dbReference type="NCBI Taxonomy" id="1641875"/>
    <lineage>
        <taxon>Bacteria</taxon>
        <taxon>Pseudomonadati</taxon>
        <taxon>Pseudomonadota</taxon>
        <taxon>Alphaproteobacteria</taxon>
        <taxon>Rhodobacterales</taxon>
        <taxon>Roseobacteraceae</taxon>
        <taxon>Roseovarius</taxon>
    </lineage>
</organism>
<dbReference type="AlphaFoldDB" id="A0A0T5NVQ8"/>
<dbReference type="PATRIC" id="fig|1641875.4.peg.4375"/>
<dbReference type="OrthoDB" id="5936191at2"/>
<keyword evidence="2" id="KW-1133">Transmembrane helix</keyword>
<dbReference type="SUPFAM" id="SSF52096">
    <property type="entry name" value="ClpP/crotonase"/>
    <property type="match status" value="1"/>
</dbReference>
<feature type="transmembrane region" description="Helical" evidence="2">
    <location>
        <begin position="21"/>
        <end position="39"/>
    </location>
</feature>
<dbReference type="STRING" id="1641875.XM53_09800"/>
<feature type="region of interest" description="Disordered" evidence="1">
    <location>
        <begin position="52"/>
        <end position="89"/>
    </location>
</feature>
<reference evidence="3 4" key="1">
    <citation type="submission" date="2015-04" db="EMBL/GenBank/DDBJ databases">
        <title>The draft genome sequence of Roseovarius sp.R12b.</title>
        <authorList>
            <person name="Li G."/>
            <person name="Lai Q."/>
            <person name="Shao Z."/>
            <person name="Yan P."/>
        </authorList>
    </citation>
    <scope>NUCLEOTIDE SEQUENCE [LARGE SCALE GENOMIC DNA]</scope>
    <source>
        <strain evidence="3 4">R12B</strain>
    </source>
</reference>
<dbReference type="EMBL" id="LAXJ01000008">
    <property type="protein sequence ID" value="KRS12848.1"/>
    <property type="molecule type" value="Genomic_DNA"/>
</dbReference>
<evidence type="ECO:0000313" key="4">
    <source>
        <dbReference type="Proteomes" id="UP000051295"/>
    </source>
</evidence>
<accession>A0A0T5NVQ8</accession>